<feature type="chain" id="PRO_5045092722" description="Ig-like domain-containing protein" evidence="1">
    <location>
        <begin position="21"/>
        <end position="351"/>
    </location>
</feature>
<dbReference type="EMBL" id="JAPNKA010000001">
    <property type="protein sequence ID" value="MCY1081112.1"/>
    <property type="molecule type" value="Genomic_DNA"/>
</dbReference>
<feature type="signal peptide" evidence="1">
    <location>
        <begin position="1"/>
        <end position="20"/>
    </location>
</feature>
<evidence type="ECO:0000313" key="3">
    <source>
        <dbReference type="Proteomes" id="UP001207654"/>
    </source>
</evidence>
<evidence type="ECO:0000313" key="2">
    <source>
        <dbReference type="EMBL" id="MCY1081112.1"/>
    </source>
</evidence>
<dbReference type="RefSeq" id="WP_267539724.1">
    <property type="nucleotide sequence ID" value="NZ_JAPNKA010000001.1"/>
</dbReference>
<keyword evidence="1" id="KW-0732">Signal</keyword>
<sequence length="351" mass="37811">MNARILAAFLLCLTSTTGCIIVDHDDDDDGGPCCNTPAPTYPGDVTFLWTFANGRCADEPDVKSIKITIPGETLHNGGVYACNTAGVDGIVLHDFAPATYSYNIQAISYSNETLYEGSGTFTVNGDVRVNVDLTPDGMSYALVGWAFPPTTTSQNPSCGQAGVDYVKAQIDGGEWVTLNCADGMTNGGVETPWLQDGSHGIYLIAYGRDLGGRSDMPLYTSQGTFVTSAGSPRSETFRFFAVGGLSVRWELWDGNTRKTCSEAGVTGMLINLKDRTTGEFLYPDGDPQACTGAPILYQYLKPGQYEVHIRAMKGSTIAYSNEVLPDVLTVEAFRQKTTADNSHTVDLVRQY</sequence>
<accession>A0ABT4AJT1</accession>
<evidence type="ECO:0008006" key="4">
    <source>
        <dbReference type="Google" id="ProtNLM"/>
    </source>
</evidence>
<organism evidence="2 3">
    <name type="scientific">Archangium lansingense</name>
    <dbReference type="NCBI Taxonomy" id="2995310"/>
    <lineage>
        <taxon>Bacteria</taxon>
        <taxon>Pseudomonadati</taxon>
        <taxon>Myxococcota</taxon>
        <taxon>Myxococcia</taxon>
        <taxon>Myxococcales</taxon>
        <taxon>Cystobacterineae</taxon>
        <taxon>Archangiaceae</taxon>
        <taxon>Archangium</taxon>
    </lineage>
</organism>
<dbReference type="PROSITE" id="PS51257">
    <property type="entry name" value="PROKAR_LIPOPROTEIN"/>
    <property type="match status" value="1"/>
</dbReference>
<gene>
    <name evidence="2" type="ORF">OV287_42350</name>
</gene>
<keyword evidence="3" id="KW-1185">Reference proteome</keyword>
<comment type="caution">
    <text evidence="2">The sequence shown here is derived from an EMBL/GenBank/DDBJ whole genome shotgun (WGS) entry which is preliminary data.</text>
</comment>
<dbReference type="Proteomes" id="UP001207654">
    <property type="component" value="Unassembled WGS sequence"/>
</dbReference>
<protein>
    <recommendedName>
        <fullName evidence="4">Ig-like domain-containing protein</fullName>
    </recommendedName>
</protein>
<proteinExistence type="predicted"/>
<reference evidence="2 3" key="1">
    <citation type="submission" date="2022-11" db="EMBL/GenBank/DDBJ databases">
        <title>Minimal conservation of predation-associated metabolite biosynthetic gene clusters underscores biosynthetic potential of Myxococcota including descriptions for ten novel species: Archangium lansinium sp. nov., Myxococcus landrumus sp. nov., Nannocystis bai.</title>
        <authorList>
            <person name="Ahearne A."/>
            <person name="Stevens C."/>
            <person name="Phillips K."/>
        </authorList>
    </citation>
    <scope>NUCLEOTIDE SEQUENCE [LARGE SCALE GENOMIC DNA]</scope>
    <source>
        <strain evidence="2 3">MIWBW</strain>
    </source>
</reference>
<evidence type="ECO:0000256" key="1">
    <source>
        <dbReference type="SAM" id="SignalP"/>
    </source>
</evidence>
<name>A0ABT4AJT1_9BACT</name>